<feature type="compositionally biased region" description="Basic and acidic residues" evidence="4">
    <location>
        <begin position="11"/>
        <end position="25"/>
    </location>
</feature>
<evidence type="ECO:0000259" key="5">
    <source>
        <dbReference type="PROSITE" id="PS50195"/>
    </source>
</evidence>
<feature type="domain" description="PX" evidence="5">
    <location>
        <begin position="29"/>
        <end position="176"/>
    </location>
</feature>
<accession>A0A6A4WZH0</accession>
<dbReference type="Pfam" id="PF00787">
    <property type="entry name" value="PX"/>
    <property type="match status" value="1"/>
</dbReference>
<keyword evidence="3" id="KW-0175">Coiled coil</keyword>
<dbReference type="PIRSF" id="PIRSF036924">
    <property type="entry name" value="Snx5_Snx6"/>
    <property type="match status" value="1"/>
</dbReference>
<dbReference type="InterPro" id="IPR001683">
    <property type="entry name" value="PX_dom"/>
</dbReference>
<proteinExistence type="inferred from homology"/>
<dbReference type="InterPro" id="IPR014637">
    <property type="entry name" value="SNX5/SNX6/SNX32"/>
</dbReference>
<keyword evidence="7" id="KW-1185">Reference proteome</keyword>
<evidence type="ECO:0000256" key="4">
    <source>
        <dbReference type="SAM" id="MobiDB-lite"/>
    </source>
</evidence>
<protein>
    <submittedName>
        <fullName evidence="6">Sorting nexin-32</fullName>
    </submittedName>
</protein>
<keyword evidence="2" id="KW-0813">Transport</keyword>
<dbReference type="Gene3D" id="3.30.1520.10">
    <property type="entry name" value="Phox-like domain"/>
    <property type="match status" value="1"/>
</dbReference>
<dbReference type="PANTHER" id="PTHR45850">
    <property type="entry name" value="SORTING NEXIN FAMILY MEMBER"/>
    <property type="match status" value="1"/>
</dbReference>
<dbReference type="EMBL" id="VIIS01000557">
    <property type="protein sequence ID" value="KAF0307601.1"/>
    <property type="molecule type" value="Genomic_DNA"/>
</dbReference>
<reference evidence="6 7" key="1">
    <citation type="submission" date="2019-07" db="EMBL/GenBank/DDBJ databases">
        <title>Draft genome assembly of a fouling barnacle, Amphibalanus amphitrite (Darwin, 1854): The first reference genome for Thecostraca.</title>
        <authorList>
            <person name="Kim W."/>
        </authorList>
    </citation>
    <scope>NUCLEOTIDE SEQUENCE [LARGE SCALE GENOMIC DNA]</scope>
    <source>
        <strain evidence="6">SNU_AA5</strain>
        <tissue evidence="6">Soma without cirri and trophi</tissue>
    </source>
</reference>
<dbReference type="CDD" id="cd06892">
    <property type="entry name" value="PX_SNX5_like"/>
    <property type="match status" value="1"/>
</dbReference>
<dbReference type="GO" id="GO:0090389">
    <property type="term" value="P:phagosome-lysosome fusion involved in apoptotic cell clearance"/>
    <property type="evidence" value="ECO:0007669"/>
    <property type="project" value="TreeGrafter"/>
</dbReference>
<dbReference type="Pfam" id="PF09325">
    <property type="entry name" value="Vps5"/>
    <property type="match status" value="1"/>
</dbReference>
<gene>
    <name evidence="6" type="primary">SNX32_1</name>
    <name evidence="6" type="ORF">FJT64_021091</name>
</gene>
<sequence>MLEEPGIEDPDVMKEVPLKPGRPEEPDGDAAASQLVVDISDALSEREKVKFTVHTKTTLTCFAKPEFSVVRQHEEFRWLHSALEENADYCGFIIPPAPPRPDFDASREKLQKLGDSEGNMTKEEFNKMKQELEQEYLATFKKTVAMHETFLTRLAAHPVFRHDHNFRVFLEYDQDLSVRGKNRKERLEGLMKSLSKTTDELLLQATQRDVDDFFEHERSFVLVYHEQIKEATHRADRMTRARKSVADSYIKLSDAASQLGTVESQRLDRFLHSVAELFERVRVSHGQLFERVRKAENRVASDEDLKLSDLLRYYQRDATAVKALLYRRLRLLSDYEQANKSLEKARSRNREVHAAELAQQAACERFEQISTKAKEGK</sequence>
<dbReference type="FunFam" id="3.30.1520.10:FF:000001">
    <property type="entry name" value="Sorting nexin"/>
    <property type="match status" value="1"/>
</dbReference>
<dbReference type="PROSITE" id="PS50195">
    <property type="entry name" value="PX"/>
    <property type="match status" value="1"/>
</dbReference>
<feature type="coiled-coil region" evidence="3">
    <location>
        <begin position="328"/>
        <end position="355"/>
    </location>
</feature>
<dbReference type="OrthoDB" id="9976382at2759"/>
<evidence type="ECO:0000256" key="1">
    <source>
        <dbReference type="ARBA" id="ARBA00010883"/>
    </source>
</evidence>
<dbReference type="SUPFAM" id="SSF64268">
    <property type="entry name" value="PX domain"/>
    <property type="match status" value="1"/>
</dbReference>
<organism evidence="6 7">
    <name type="scientific">Amphibalanus amphitrite</name>
    <name type="common">Striped barnacle</name>
    <name type="synonym">Balanus amphitrite</name>
    <dbReference type="NCBI Taxonomy" id="1232801"/>
    <lineage>
        <taxon>Eukaryota</taxon>
        <taxon>Metazoa</taxon>
        <taxon>Ecdysozoa</taxon>
        <taxon>Arthropoda</taxon>
        <taxon>Crustacea</taxon>
        <taxon>Multicrustacea</taxon>
        <taxon>Cirripedia</taxon>
        <taxon>Thoracica</taxon>
        <taxon>Thoracicalcarea</taxon>
        <taxon>Balanomorpha</taxon>
        <taxon>Balanoidea</taxon>
        <taxon>Balanidae</taxon>
        <taxon>Amphibalaninae</taxon>
        <taxon>Amphibalanus</taxon>
    </lineage>
</organism>
<evidence type="ECO:0000256" key="3">
    <source>
        <dbReference type="SAM" id="Coils"/>
    </source>
</evidence>
<dbReference type="InterPro" id="IPR015404">
    <property type="entry name" value="Vps5_C"/>
</dbReference>
<comment type="caution">
    <text evidence="6">The sequence shown here is derived from an EMBL/GenBank/DDBJ whole genome shotgun (WGS) entry which is preliminary data.</text>
</comment>
<dbReference type="InterPro" id="IPR027267">
    <property type="entry name" value="AH/BAR_dom_sf"/>
</dbReference>
<dbReference type="GO" id="GO:0035091">
    <property type="term" value="F:phosphatidylinositol binding"/>
    <property type="evidence" value="ECO:0007669"/>
    <property type="project" value="InterPro"/>
</dbReference>
<evidence type="ECO:0000256" key="2">
    <source>
        <dbReference type="ARBA" id="ARBA00022448"/>
    </source>
</evidence>
<name>A0A6A4WZH0_AMPAM</name>
<evidence type="ECO:0000313" key="7">
    <source>
        <dbReference type="Proteomes" id="UP000440578"/>
    </source>
</evidence>
<evidence type="ECO:0000313" key="6">
    <source>
        <dbReference type="EMBL" id="KAF0307602.1"/>
    </source>
</evidence>
<comment type="similarity">
    <text evidence="1">Belongs to the sorting nexin family.</text>
</comment>
<feature type="compositionally biased region" description="Acidic residues" evidence="4">
    <location>
        <begin position="1"/>
        <end position="10"/>
    </location>
</feature>
<dbReference type="PANTHER" id="PTHR45850:SF1">
    <property type="entry name" value="SORTING NEXIN 6, ISOFORM B"/>
    <property type="match status" value="1"/>
</dbReference>
<dbReference type="Gene3D" id="1.20.1270.60">
    <property type="entry name" value="Arfaptin homology (AH) domain/BAR domain"/>
    <property type="match status" value="1"/>
</dbReference>
<dbReference type="EMBL" id="VIIS01000557">
    <property type="protein sequence ID" value="KAF0307602.1"/>
    <property type="molecule type" value="Genomic_DNA"/>
</dbReference>
<feature type="region of interest" description="Disordered" evidence="4">
    <location>
        <begin position="1"/>
        <end position="31"/>
    </location>
</feature>
<dbReference type="Proteomes" id="UP000440578">
    <property type="component" value="Unassembled WGS sequence"/>
</dbReference>
<dbReference type="AlphaFoldDB" id="A0A6A4WZH0"/>
<dbReference type="InterPro" id="IPR036871">
    <property type="entry name" value="PX_dom_sf"/>
</dbReference>